<protein>
    <submittedName>
        <fullName evidence="1">Uncharacterized protein</fullName>
    </submittedName>
</protein>
<comment type="caution">
    <text evidence="1">The sequence shown here is derived from an EMBL/GenBank/DDBJ whole genome shotgun (WGS) entry which is preliminary data.</text>
</comment>
<accession>A0A836CQ56</accession>
<sequence length="234" mass="25539">MWLEPPALRGQESQHLPAFAVRQGQAAEVKEENLIANLGGAQWMGFDQKRQKSPSSNLAATPSTLQSDSAKNLERWSFRPDTRGCFSFIKAHPTPFVNALWLLGAVVGVGARCNRSVPECAKFCPGLGAEEEEKNDDLFDNGLSFQTVLPAWHNAILPMSPERENALLNSLGKSGNGLISGERASDSTNEALKWNWCSGFCGREAMGLSNSWLLASHRQKGAELEAAEDHVCRS</sequence>
<dbReference type="Proteomes" id="UP000664991">
    <property type="component" value="Unassembled WGS sequence"/>
</dbReference>
<dbReference type="EMBL" id="JAEMGP010000027">
    <property type="protein sequence ID" value="KAG5193509.1"/>
    <property type="molecule type" value="Genomic_DNA"/>
</dbReference>
<organism evidence="1 2">
    <name type="scientific">Ovis aries</name>
    <name type="common">Sheep</name>
    <dbReference type="NCBI Taxonomy" id="9940"/>
    <lineage>
        <taxon>Eukaryota</taxon>
        <taxon>Metazoa</taxon>
        <taxon>Chordata</taxon>
        <taxon>Craniata</taxon>
        <taxon>Vertebrata</taxon>
        <taxon>Euteleostomi</taxon>
        <taxon>Mammalia</taxon>
        <taxon>Eutheria</taxon>
        <taxon>Laurasiatheria</taxon>
        <taxon>Artiodactyla</taxon>
        <taxon>Ruminantia</taxon>
        <taxon>Pecora</taxon>
        <taxon>Bovidae</taxon>
        <taxon>Caprinae</taxon>
        <taxon>Ovis</taxon>
    </lineage>
</organism>
<gene>
    <name evidence="1" type="ORF">JEQ12_019870</name>
</gene>
<evidence type="ECO:0000313" key="1">
    <source>
        <dbReference type="EMBL" id="KAG5193509.1"/>
    </source>
</evidence>
<reference evidence="1 2" key="1">
    <citation type="submission" date="2020-12" db="EMBL/GenBank/DDBJ databases">
        <title>De novo assembly of Tibetan sheep genome.</title>
        <authorList>
            <person name="Li X."/>
        </authorList>
    </citation>
    <scope>NUCLEOTIDE SEQUENCE [LARGE SCALE GENOMIC DNA]</scope>
    <source>
        <tissue evidence="1">Heart</tissue>
    </source>
</reference>
<proteinExistence type="predicted"/>
<dbReference type="AlphaFoldDB" id="A0A836CQ56"/>
<evidence type="ECO:0000313" key="2">
    <source>
        <dbReference type="Proteomes" id="UP000664991"/>
    </source>
</evidence>
<name>A0A836CQ56_SHEEP</name>